<keyword evidence="1" id="KW-0812">Transmembrane</keyword>
<keyword evidence="2" id="KW-1185">Reference proteome</keyword>
<dbReference type="AlphaFoldDB" id="A0A6P4YYT1"/>
<sequence>MAELWHFPALLAVIWGPVGIFLYGIFFTDHGEKGFPYGCVDPAYWCYYSLLIPITAPVAVFFLFLNWLGLKFFRHN</sequence>
<accession>A0A6P4YYT1</accession>
<dbReference type="Proteomes" id="UP000515135">
    <property type="component" value="Unplaced"/>
</dbReference>
<dbReference type="GO" id="GO:0000506">
    <property type="term" value="C:glycosylphosphatidylinositol-N-acetylglucosaminyltransferase (GPI-GnT) complex"/>
    <property type="evidence" value="ECO:0007669"/>
    <property type="project" value="TreeGrafter"/>
</dbReference>
<keyword evidence="1" id="KW-1133">Transmembrane helix</keyword>
<dbReference type="PANTHER" id="PTHR39235:SF1">
    <property type="entry name" value="PHOSPHATIDYLINOSITOL N-ACETYLGLUCOSAMINYLTRANSFERASE SUBUNIT Y"/>
    <property type="match status" value="1"/>
</dbReference>
<dbReference type="RefSeq" id="XP_019629433.1">
    <property type="nucleotide sequence ID" value="XM_019773874.1"/>
</dbReference>
<keyword evidence="1" id="KW-0472">Membrane</keyword>
<dbReference type="InterPro" id="IPR029164">
    <property type="entry name" value="PIG-Y"/>
</dbReference>
<name>A0A6P4YYT1_BRABE</name>
<evidence type="ECO:0000313" key="3">
    <source>
        <dbReference type="RefSeq" id="XP_019629433.1"/>
    </source>
</evidence>
<reference evidence="3" key="1">
    <citation type="submission" date="2025-08" db="UniProtKB">
        <authorList>
            <consortium name="RefSeq"/>
        </authorList>
    </citation>
    <scope>IDENTIFICATION</scope>
    <source>
        <tissue evidence="3">Gonad</tissue>
    </source>
</reference>
<proteinExistence type="predicted"/>
<dbReference type="OrthoDB" id="8902753at2759"/>
<organism evidence="2 3">
    <name type="scientific">Branchiostoma belcheri</name>
    <name type="common">Amphioxus</name>
    <dbReference type="NCBI Taxonomy" id="7741"/>
    <lineage>
        <taxon>Eukaryota</taxon>
        <taxon>Metazoa</taxon>
        <taxon>Chordata</taxon>
        <taxon>Cephalochordata</taxon>
        <taxon>Leptocardii</taxon>
        <taxon>Amphioxiformes</taxon>
        <taxon>Branchiostomatidae</taxon>
        <taxon>Branchiostoma</taxon>
    </lineage>
</organism>
<dbReference type="PANTHER" id="PTHR39235">
    <property type="entry name" value="PHOSPHATIDYLINOSITOL N-ACETYLGLUCOSAMINYLTRANSFERASE SUBUNIT Y"/>
    <property type="match status" value="1"/>
</dbReference>
<dbReference type="Pfam" id="PF15159">
    <property type="entry name" value="PIG-Y"/>
    <property type="match status" value="1"/>
</dbReference>
<gene>
    <name evidence="3" type="primary">LOC109473804</name>
</gene>
<evidence type="ECO:0000256" key="1">
    <source>
        <dbReference type="SAM" id="Phobius"/>
    </source>
</evidence>
<dbReference type="KEGG" id="bbel:109473804"/>
<protein>
    <submittedName>
        <fullName evidence="3">Phosphatidylinositol N-acetylglucosaminyltransferase subunit Y-like</fullName>
    </submittedName>
</protein>
<dbReference type="GO" id="GO:0006506">
    <property type="term" value="P:GPI anchor biosynthetic process"/>
    <property type="evidence" value="ECO:0007669"/>
    <property type="project" value="TreeGrafter"/>
</dbReference>
<evidence type="ECO:0000313" key="2">
    <source>
        <dbReference type="Proteomes" id="UP000515135"/>
    </source>
</evidence>
<dbReference type="GeneID" id="109473804"/>
<feature type="transmembrane region" description="Helical" evidence="1">
    <location>
        <begin position="7"/>
        <end position="27"/>
    </location>
</feature>
<feature type="transmembrane region" description="Helical" evidence="1">
    <location>
        <begin position="47"/>
        <end position="70"/>
    </location>
</feature>